<proteinExistence type="predicted"/>
<dbReference type="SUPFAM" id="SSF50993">
    <property type="entry name" value="Peptidase/esterase 'gauge' domain"/>
    <property type="match status" value="1"/>
</dbReference>
<feature type="signal peptide" evidence="1">
    <location>
        <begin position="1"/>
        <end position="20"/>
    </location>
</feature>
<dbReference type="Proteomes" id="UP000253083">
    <property type="component" value="Unassembled WGS sequence"/>
</dbReference>
<accession>A0A395JN91</accession>
<keyword evidence="3" id="KW-1185">Reference proteome</keyword>
<dbReference type="EMBL" id="QNRT01000001">
    <property type="protein sequence ID" value="RBP53121.1"/>
    <property type="molecule type" value="Genomic_DNA"/>
</dbReference>
<sequence length="463" mass="50869">MKKIVISLFILLSLSANVEAQYYSESTVSAYPGLPYNPSVLGRVQNKLVSFLDTEQGFGVYAQDTISKTVDKLISVDRAKLNRERLSSNYFTTPNGLLIDVFGKLYLSNGTAAGTSLLKDFGETDNARFAPIRVSRIVNIELVGNTIFVTRAGESAFYSESDYTIWRIDLDTAQANLISDPNTQGLTMIAGSALNDSAVAFGYNESKGYSFWRVSLEQDHLSYINGFSGELDRRLMVSGKSVQSRTGLVFCRTSIAESDSSLWRLSADGRLTRLAGNCSGVFDTNNGDKDSFFFTTNDGFWKGNGYPDGNVRLLQIDSNSQVNAVCISNSTALISLTHLDPVRPTSATTLDTQTGLSKNFPDVEFTGSCLKNRVLLITNRDVIPTKLFVYDSRVDTLYDVKRTPILFSVNSAVEVGEDIFFASQPFSRVVDELVPAAGQLSQLTFKHGDFMSFLPSILDILGE</sequence>
<evidence type="ECO:0000313" key="2">
    <source>
        <dbReference type="EMBL" id="RBP53121.1"/>
    </source>
</evidence>
<dbReference type="InParanoid" id="A0A395JN91"/>
<feature type="chain" id="PRO_5017285545" description="Delta-60 repeat protein" evidence="1">
    <location>
        <begin position="21"/>
        <end position="463"/>
    </location>
</feature>
<reference evidence="2 3" key="1">
    <citation type="submission" date="2018-06" db="EMBL/GenBank/DDBJ databases">
        <title>Genomic Encyclopedia of Type Strains, Phase IV (KMG-IV): sequencing the most valuable type-strain genomes for metagenomic binning, comparative biology and taxonomic classification.</title>
        <authorList>
            <person name="Goeker M."/>
        </authorList>
    </citation>
    <scope>NUCLEOTIDE SEQUENCE [LARGE SCALE GENOMIC DNA]</scope>
    <source>
        <strain evidence="2 3">DSM 24032</strain>
    </source>
</reference>
<organism evidence="2 3">
    <name type="scientific">Arenicella xantha</name>
    <dbReference type="NCBI Taxonomy" id="644221"/>
    <lineage>
        <taxon>Bacteria</taxon>
        <taxon>Pseudomonadati</taxon>
        <taxon>Pseudomonadota</taxon>
        <taxon>Gammaproteobacteria</taxon>
        <taxon>Arenicellales</taxon>
        <taxon>Arenicellaceae</taxon>
        <taxon>Arenicella</taxon>
    </lineage>
</organism>
<protein>
    <recommendedName>
        <fullName evidence="4">Delta-60 repeat protein</fullName>
    </recommendedName>
</protein>
<evidence type="ECO:0000256" key="1">
    <source>
        <dbReference type="SAM" id="SignalP"/>
    </source>
</evidence>
<keyword evidence="1" id="KW-0732">Signal</keyword>
<evidence type="ECO:0008006" key="4">
    <source>
        <dbReference type="Google" id="ProtNLM"/>
    </source>
</evidence>
<comment type="caution">
    <text evidence="2">The sequence shown here is derived from an EMBL/GenBank/DDBJ whole genome shotgun (WGS) entry which is preliminary data.</text>
</comment>
<name>A0A395JN91_9GAMM</name>
<dbReference type="AlphaFoldDB" id="A0A395JN91"/>
<dbReference type="RefSeq" id="WP_113952719.1">
    <property type="nucleotide sequence ID" value="NZ_QNRT01000001.1"/>
</dbReference>
<evidence type="ECO:0000313" key="3">
    <source>
        <dbReference type="Proteomes" id="UP000253083"/>
    </source>
</evidence>
<gene>
    <name evidence="2" type="ORF">DFR28_101506</name>
</gene>